<reference evidence="2" key="1">
    <citation type="journal article" date="2015" name="Nature">
        <title>Complex archaea that bridge the gap between prokaryotes and eukaryotes.</title>
        <authorList>
            <person name="Spang A."/>
            <person name="Saw J.H."/>
            <person name="Jorgensen S.L."/>
            <person name="Zaremba-Niedzwiedzka K."/>
            <person name="Martijn J."/>
            <person name="Lind A.E."/>
            <person name="van Eijk R."/>
            <person name="Schleper C."/>
            <person name="Guy L."/>
            <person name="Ettema T.J."/>
        </authorList>
    </citation>
    <scope>NUCLEOTIDE SEQUENCE</scope>
</reference>
<dbReference type="AlphaFoldDB" id="A0A0F9PL57"/>
<organism evidence="2">
    <name type="scientific">marine sediment metagenome</name>
    <dbReference type="NCBI Taxonomy" id="412755"/>
    <lineage>
        <taxon>unclassified sequences</taxon>
        <taxon>metagenomes</taxon>
        <taxon>ecological metagenomes</taxon>
    </lineage>
</organism>
<proteinExistence type="predicted"/>
<name>A0A0F9PL57_9ZZZZ</name>
<dbReference type="Pfam" id="PF06568">
    <property type="entry name" value="YjiS-like"/>
    <property type="match status" value="1"/>
</dbReference>
<accession>A0A0F9PL57</accession>
<dbReference type="InterPro" id="IPR009506">
    <property type="entry name" value="YjiS-like"/>
</dbReference>
<gene>
    <name evidence="2" type="ORF">LCGC14_0886360</name>
</gene>
<feature type="domain" description="YjiS-like" evidence="1">
    <location>
        <begin position="31"/>
        <end position="64"/>
    </location>
</feature>
<comment type="caution">
    <text evidence="2">The sequence shown here is derived from an EMBL/GenBank/DDBJ whole genome shotgun (WGS) entry which is preliminary data.</text>
</comment>
<dbReference type="EMBL" id="LAZR01002814">
    <property type="protein sequence ID" value="KKN25282.1"/>
    <property type="molecule type" value="Genomic_DNA"/>
</dbReference>
<sequence length="77" mass="8712">MNVRLLARCVFSPSLRMGGARIVALVRSVCRTLTRWQRLAYERRLLASLSDGQLHDIGISRAEALNEAGRPFWDDKA</sequence>
<evidence type="ECO:0000259" key="1">
    <source>
        <dbReference type="Pfam" id="PF06568"/>
    </source>
</evidence>
<evidence type="ECO:0000313" key="2">
    <source>
        <dbReference type="EMBL" id="KKN25282.1"/>
    </source>
</evidence>
<protein>
    <recommendedName>
        <fullName evidence="1">YjiS-like domain-containing protein</fullName>
    </recommendedName>
</protein>